<dbReference type="Pfam" id="PF20329">
    <property type="entry name" value="DUF6624"/>
    <property type="match status" value="1"/>
</dbReference>
<organism evidence="1 2">
    <name type="scientific">Aquiflexum balticum DSM 16537</name>
    <dbReference type="NCBI Taxonomy" id="758820"/>
    <lineage>
        <taxon>Bacteria</taxon>
        <taxon>Pseudomonadati</taxon>
        <taxon>Bacteroidota</taxon>
        <taxon>Cytophagia</taxon>
        <taxon>Cytophagales</taxon>
        <taxon>Cyclobacteriaceae</taxon>
        <taxon>Aquiflexum</taxon>
    </lineage>
</organism>
<sequence length="199" mass="23141">MDYKSIAKKIIDLKNADLALREKLVQNGQLGEGYNEEMKELHNRNARALNDFIEVIGYPTIDKVGPEANEAAWLVIQHAIGLPRFMKKCAALLKTAVMNNKADPKYLAYLTDRIAVFEGKPQLYGTQFDWDEQGYLSPNFYDDLTKVNQRRESIGLNKLEDQTVIIRQRAKIENQLAPRDFEKRKREIEEWRKNVGWIK</sequence>
<dbReference type="Proteomes" id="UP000192333">
    <property type="component" value="Chromosome I"/>
</dbReference>
<evidence type="ECO:0000313" key="2">
    <source>
        <dbReference type="Proteomes" id="UP000192333"/>
    </source>
</evidence>
<protein>
    <submittedName>
        <fullName evidence="1">Uncharacterized protein</fullName>
    </submittedName>
</protein>
<dbReference type="InterPro" id="IPR046732">
    <property type="entry name" value="DUF6624"/>
</dbReference>
<dbReference type="RefSeq" id="WP_084119330.1">
    <property type="nucleotide sequence ID" value="NZ_LT838813.1"/>
</dbReference>
<dbReference type="EMBL" id="LT838813">
    <property type="protein sequence ID" value="SMD42541.1"/>
    <property type="molecule type" value="Genomic_DNA"/>
</dbReference>
<evidence type="ECO:0000313" key="1">
    <source>
        <dbReference type="EMBL" id="SMD42541.1"/>
    </source>
</evidence>
<reference evidence="2" key="1">
    <citation type="submission" date="2017-04" db="EMBL/GenBank/DDBJ databases">
        <authorList>
            <person name="Varghese N."/>
            <person name="Submissions S."/>
        </authorList>
    </citation>
    <scope>NUCLEOTIDE SEQUENCE [LARGE SCALE GENOMIC DNA]</scope>
    <source>
        <strain evidence="2">DSM 16537</strain>
    </source>
</reference>
<proteinExistence type="predicted"/>
<dbReference type="OrthoDB" id="2989458at2"/>
<dbReference type="STRING" id="758820.SAMN00777080_1101"/>
<dbReference type="AlphaFoldDB" id="A0A1W2H0Y7"/>
<accession>A0A1W2H0Y7</accession>
<gene>
    <name evidence="1" type="ORF">SAMN00777080_1101</name>
</gene>
<keyword evidence="2" id="KW-1185">Reference proteome</keyword>
<name>A0A1W2H0Y7_9BACT</name>